<dbReference type="SUPFAM" id="SSF53335">
    <property type="entry name" value="S-adenosyl-L-methionine-dependent methyltransferases"/>
    <property type="match status" value="1"/>
</dbReference>
<name>A0A814X3S4_ADIRI</name>
<dbReference type="PROSITE" id="PS51142">
    <property type="entry name" value="NAS"/>
    <property type="match status" value="1"/>
</dbReference>
<keyword evidence="3" id="KW-0949">S-adenosyl-L-methionine</keyword>
<dbReference type="EMBL" id="CAJNOJ010000154">
    <property type="protein sequence ID" value="CAF1210562.1"/>
    <property type="molecule type" value="Genomic_DNA"/>
</dbReference>
<dbReference type="Pfam" id="PF03059">
    <property type="entry name" value="NAS"/>
    <property type="match status" value="1"/>
</dbReference>
<sequence length="263" mass="30479">MSTSTKWREIYNKIMSLPSLTPSDQVNEAIDSLRQQISQSNDDDLNKSDLTEQEIIQLRQRFSQSVYELEKFWAHKILNHSNHQLILEQFPQWDNYLKVMKREWNSIEIYAKEFLTKKVLIIGGGPIPLSAIILAQQYHICSVVMDIDEEATDLARKLVFALGLQNQITLIQSSGESFENYQEYSLIYVAALAGLVFEEKQKIFDTIKSQTTPGTFILTRSSHGTRQILYLPLHQRIQEQFETVMEIHPNDEVMNSIILLKTI</sequence>
<dbReference type="Proteomes" id="UP000663852">
    <property type="component" value="Unassembled WGS sequence"/>
</dbReference>
<accession>A0A814X3S4</accession>
<dbReference type="OrthoDB" id="1858069at2759"/>
<dbReference type="GO" id="GO:0030410">
    <property type="term" value="F:nicotianamine synthase activity"/>
    <property type="evidence" value="ECO:0007669"/>
    <property type="project" value="InterPro"/>
</dbReference>
<evidence type="ECO:0000313" key="5">
    <source>
        <dbReference type="Proteomes" id="UP000663852"/>
    </source>
</evidence>
<protein>
    <recommendedName>
        <fullName evidence="6">Nicotianamine synthase</fullName>
    </recommendedName>
</protein>
<dbReference type="InterPro" id="IPR004298">
    <property type="entry name" value="Nicotian_synth"/>
</dbReference>
<evidence type="ECO:0000313" key="4">
    <source>
        <dbReference type="EMBL" id="CAF1210562.1"/>
    </source>
</evidence>
<dbReference type="InterPro" id="IPR029063">
    <property type="entry name" value="SAM-dependent_MTases_sf"/>
</dbReference>
<evidence type="ECO:0000256" key="2">
    <source>
        <dbReference type="ARBA" id="ARBA00022679"/>
    </source>
</evidence>
<keyword evidence="2" id="KW-0808">Transferase</keyword>
<reference evidence="4" key="1">
    <citation type="submission" date="2021-02" db="EMBL/GenBank/DDBJ databases">
        <authorList>
            <person name="Nowell W R."/>
        </authorList>
    </citation>
    <scope>NUCLEOTIDE SEQUENCE</scope>
</reference>
<proteinExistence type="inferred from homology"/>
<dbReference type="Gene3D" id="3.40.50.150">
    <property type="entry name" value="Vaccinia Virus protein VP39"/>
    <property type="match status" value="1"/>
</dbReference>
<comment type="similarity">
    <text evidence="1">Belongs to the nicotianamine synthase (NAS)-like family.</text>
</comment>
<dbReference type="GO" id="GO:0030418">
    <property type="term" value="P:nicotianamine biosynthetic process"/>
    <property type="evidence" value="ECO:0007669"/>
    <property type="project" value="InterPro"/>
</dbReference>
<evidence type="ECO:0008006" key="6">
    <source>
        <dbReference type="Google" id="ProtNLM"/>
    </source>
</evidence>
<dbReference type="PANTHER" id="PTHR32266">
    <property type="entry name" value="NICOTIANAMINE SYNTHASE 3"/>
    <property type="match status" value="1"/>
</dbReference>
<comment type="caution">
    <text evidence="4">The sequence shown here is derived from an EMBL/GenBank/DDBJ whole genome shotgun (WGS) entry which is preliminary data.</text>
</comment>
<evidence type="ECO:0000256" key="1">
    <source>
        <dbReference type="ARBA" id="ARBA00007009"/>
    </source>
</evidence>
<dbReference type="AlphaFoldDB" id="A0A814X3S4"/>
<gene>
    <name evidence="4" type="ORF">EDS130_LOCUS25865</name>
</gene>
<dbReference type="PANTHER" id="PTHR32266:SF12">
    <property type="entry name" value="NICOTIANAMINE SYNTHASE 3"/>
    <property type="match status" value="1"/>
</dbReference>
<dbReference type="CDD" id="cd02440">
    <property type="entry name" value="AdoMet_MTases"/>
    <property type="match status" value="1"/>
</dbReference>
<organism evidence="4 5">
    <name type="scientific">Adineta ricciae</name>
    <name type="common">Rotifer</name>
    <dbReference type="NCBI Taxonomy" id="249248"/>
    <lineage>
        <taxon>Eukaryota</taxon>
        <taxon>Metazoa</taxon>
        <taxon>Spiralia</taxon>
        <taxon>Gnathifera</taxon>
        <taxon>Rotifera</taxon>
        <taxon>Eurotatoria</taxon>
        <taxon>Bdelloidea</taxon>
        <taxon>Adinetida</taxon>
        <taxon>Adinetidae</taxon>
        <taxon>Adineta</taxon>
    </lineage>
</organism>
<evidence type="ECO:0000256" key="3">
    <source>
        <dbReference type="ARBA" id="ARBA00022691"/>
    </source>
</evidence>